<dbReference type="AlphaFoldDB" id="A0A078AUF7"/>
<evidence type="ECO:0000313" key="2">
    <source>
        <dbReference type="EMBL" id="CDW84498.1"/>
    </source>
</evidence>
<accession>A0A078AUF7</accession>
<sequence length="615" mass="67534">MHQLVLDLMMRLWFQGRMNQNGHARKTWDINGNQIQKQKRKNSLSRKISCGIIQISMGARYKTLDQKLKDGIPGPGEYQNANDTNKSIPSMKFGTSSRLSLEINKNIPGPGDYVGNFENISRAAPKFGFGSGQRDDSLGKLKKFIPGPGQYEPPEIIGKEGQSKSMGIKPTIDLQEKELKSKPGPGQYDPNPDAMLKNSPNLKIGTAKRDDLAFKKQEYKPSPNNYNPNDSFSRTQSAAWGFGSSNRPLIADKRKQEFPGPNQYEIPSRVVEGPKFIMGQRTKDPLADKDNIPGPGKYDTVNKSTSKIKNEPSFSIGTGSRADIANLKQKGPIPGPGNYQSLDESFLKKTAPAYGFGSSKREESNEKSKTNILGPGAYDSRSFIGNEGRQNSISPKLDQGFKLRESRNLPGPGSYDQNQSAQILKNSPSFKIGTSKRSDSVIKERMSKPDPTAYSPNDSYTKQTSAKFGFGTGKRKSIADDHIKLPGPGQYALASKAFETQSRFAMGIKVKELSKFSVPGPGEYDNNSSIVKKNMPSFSISGKTSELKKLDVPGPGEYTIKEKTIDGPKFSIGTSQRVALKKTEVPGPGAYKLPSTIANLPTHALPNQKEEFKFV</sequence>
<gene>
    <name evidence="2" type="primary">Contig18242.g19383</name>
    <name evidence="2" type="ORF">STYLEM_13562</name>
</gene>
<name>A0A078AUF7_STYLE</name>
<feature type="compositionally biased region" description="Polar residues" evidence="1">
    <location>
        <begin position="79"/>
        <end position="92"/>
    </location>
</feature>
<feature type="compositionally biased region" description="Polar residues" evidence="1">
    <location>
        <begin position="454"/>
        <end position="466"/>
    </location>
</feature>
<dbReference type="Pfam" id="PF07004">
    <property type="entry name" value="SHIPPO-rpt"/>
    <property type="match status" value="12"/>
</dbReference>
<dbReference type="InterPro" id="IPR010736">
    <property type="entry name" value="SHIPPO-rpt"/>
</dbReference>
<feature type="region of interest" description="Disordered" evidence="1">
    <location>
        <begin position="179"/>
        <end position="467"/>
    </location>
</feature>
<keyword evidence="3" id="KW-1185">Reference proteome</keyword>
<feature type="compositionally biased region" description="Basic and acidic residues" evidence="1">
    <location>
        <begin position="281"/>
        <end position="291"/>
    </location>
</feature>
<dbReference type="InParanoid" id="A0A078AUF7"/>
<organism evidence="2 3">
    <name type="scientific">Stylonychia lemnae</name>
    <name type="common">Ciliate</name>
    <dbReference type="NCBI Taxonomy" id="5949"/>
    <lineage>
        <taxon>Eukaryota</taxon>
        <taxon>Sar</taxon>
        <taxon>Alveolata</taxon>
        <taxon>Ciliophora</taxon>
        <taxon>Intramacronucleata</taxon>
        <taxon>Spirotrichea</taxon>
        <taxon>Stichotrichia</taxon>
        <taxon>Sporadotrichida</taxon>
        <taxon>Oxytrichidae</taxon>
        <taxon>Stylonychinae</taxon>
        <taxon>Stylonychia</taxon>
    </lineage>
</organism>
<dbReference type="Proteomes" id="UP000039865">
    <property type="component" value="Unassembled WGS sequence"/>
</dbReference>
<reference evidence="2 3" key="1">
    <citation type="submission" date="2014-06" db="EMBL/GenBank/DDBJ databases">
        <authorList>
            <person name="Swart Estienne"/>
        </authorList>
    </citation>
    <scope>NUCLEOTIDE SEQUENCE [LARGE SCALE GENOMIC DNA]</scope>
    <source>
        <strain evidence="2 3">130c</strain>
    </source>
</reference>
<feature type="compositionally biased region" description="Basic and acidic residues" evidence="1">
    <location>
        <begin position="436"/>
        <end position="448"/>
    </location>
</feature>
<feature type="region of interest" description="Disordered" evidence="1">
    <location>
        <begin position="145"/>
        <end position="166"/>
    </location>
</feature>
<dbReference type="EMBL" id="CCKQ01012858">
    <property type="protein sequence ID" value="CDW84498.1"/>
    <property type="molecule type" value="Genomic_DNA"/>
</dbReference>
<feature type="region of interest" description="Disordered" evidence="1">
    <location>
        <begin position="72"/>
        <end position="92"/>
    </location>
</feature>
<proteinExistence type="predicted"/>
<dbReference type="OrthoDB" id="445580at2759"/>
<dbReference type="PANTHER" id="PTHR21580:SF28">
    <property type="entry name" value="BOREALIN N-TERMINAL DOMAIN-CONTAINING PROTEIN-RELATED"/>
    <property type="match status" value="1"/>
</dbReference>
<dbReference type="OMA" id="DSVCKHK"/>
<feature type="compositionally biased region" description="Basic and acidic residues" evidence="1">
    <location>
        <begin position="359"/>
        <end position="369"/>
    </location>
</feature>
<feature type="compositionally biased region" description="Basic and acidic residues" evidence="1">
    <location>
        <begin position="207"/>
        <end position="219"/>
    </location>
</feature>
<feature type="compositionally biased region" description="Polar residues" evidence="1">
    <location>
        <begin position="222"/>
        <end position="247"/>
    </location>
</feature>
<protein>
    <submittedName>
        <fullName evidence="2">Uncharacterized protein</fullName>
    </submittedName>
</protein>
<evidence type="ECO:0000256" key="1">
    <source>
        <dbReference type="SAM" id="MobiDB-lite"/>
    </source>
</evidence>
<feature type="compositionally biased region" description="Polar residues" evidence="1">
    <location>
        <begin position="301"/>
        <end position="318"/>
    </location>
</feature>
<dbReference type="PANTHER" id="PTHR21580">
    <property type="entry name" value="SHIPPO-1-RELATED"/>
    <property type="match status" value="1"/>
</dbReference>
<evidence type="ECO:0000313" key="3">
    <source>
        <dbReference type="Proteomes" id="UP000039865"/>
    </source>
</evidence>
<feature type="compositionally biased region" description="Polar residues" evidence="1">
    <location>
        <begin position="415"/>
        <end position="429"/>
    </location>
</feature>
<dbReference type="InterPro" id="IPR051291">
    <property type="entry name" value="CIMAP"/>
</dbReference>